<dbReference type="OrthoDB" id="74910at2759"/>
<dbReference type="InterPro" id="IPR013766">
    <property type="entry name" value="Thioredoxin_domain"/>
</dbReference>
<evidence type="ECO:0000259" key="4">
    <source>
        <dbReference type="PROSITE" id="PS51352"/>
    </source>
</evidence>
<dbReference type="CDD" id="cd02961">
    <property type="entry name" value="PDI_a_family"/>
    <property type="match status" value="1"/>
</dbReference>
<name>A0A1J4KQ15_9EUKA</name>
<feature type="chain" id="PRO_5013357595" description="Thioredoxin domain-containing protein" evidence="3">
    <location>
        <begin position="20"/>
        <end position="415"/>
    </location>
</feature>
<dbReference type="RefSeq" id="XP_068366128.1">
    <property type="nucleotide sequence ID" value="XM_068499295.1"/>
</dbReference>
<dbReference type="GO" id="GO:0003756">
    <property type="term" value="F:protein disulfide isomerase activity"/>
    <property type="evidence" value="ECO:0007669"/>
    <property type="project" value="TreeGrafter"/>
</dbReference>
<reference evidence="5" key="1">
    <citation type="submission" date="2016-10" db="EMBL/GenBank/DDBJ databases">
        <authorList>
            <person name="Benchimol M."/>
            <person name="Almeida L.G."/>
            <person name="Vasconcelos A.T."/>
            <person name="Perreira-Neves A."/>
            <person name="Rosa I.A."/>
            <person name="Tasca T."/>
            <person name="Bogo M.R."/>
            <person name="de Souza W."/>
        </authorList>
    </citation>
    <scope>NUCLEOTIDE SEQUENCE [LARGE SCALE GENOMIC DNA]</scope>
    <source>
        <strain evidence="5">K</strain>
    </source>
</reference>
<feature type="region of interest" description="Disordered" evidence="1">
    <location>
        <begin position="339"/>
        <end position="359"/>
    </location>
</feature>
<dbReference type="EMBL" id="MLAK01000550">
    <property type="protein sequence ID" value="OHT12992.1"/>
    <property type="molecule type" value="Genomic_DNA"/>
</dbReference>
<dbReference type="AlphaFoldDB" id="A0A1J4KQ15"/>
<keyword evidence="6" id="KW-1185">Reference proteome</keyword>
<dbReference type="Pfam" id="PF00085">
    <property type="entry name" value="Thioredoxin"/>
    <property type="match status" value="1"/>
</dbReference>
<feature type="domain" description="Thioredoxin" evidence="4">
    <location>
        <begin position="1"/>
        <end position="124"/>
    </location>
</feature>
<dbReference type="PANTHER" id="PTHR45672">
    <property type="entry name" value="PROTEIN DISULFIDE-ISOMERASE C17H9.14C-RELATED"/>
    <property type="match status" value="1"/>
</dbReference>
<keyword evidence="2" id="KW-0472">Membrane</keyword>
<dbReference type="VEuPathDB" id="TrichDB:TRFO_16952"/>
<keyword evidence="3" id="KW-0732">Signal</keyword>
<keyword evidence="2" id="KW-0812">Transmembrane</keyword>
<dbReference type="GO" id="GO:0005783">
    <property type="term" value="C:endoplasmic reticulum"/>
    <property type="evidence" value="ECO:0007669"/>
    <property type="project" value="TreeGrafter"/>
</dbReference>
<protein>
    <recommendedName>
        <fullName evidence="4">Thioredoxin domain-containing protein</fullName>
    </recommendedName>
</protein>
<evidence type="ECO:0000313" key="5">
    <source>
        <dbReference type="EMBL" id="OHT12992.1"/>
    </source>
</evidence>
<proteinExistence type="predicted"/>
<gene>
    <name evidence="5" type="ORF">TRFO_16952</name>
</gene>
<dbReference type="SUPFAM" id="SSF52833">
    <property type="entry name" value="Thioredoxin-like"/>
    <property type="match status" value="1"/>
</dbReference>
<dbReference type="PROSITE" id="PS51352">
    <property type="entry name" value="THIOREDOXIN_2"/>
    <property type="match status" value="1"/>
</dbReference>
<feature type="signal peptide" evidence="3">
    <location>
        <begin position="1"/>
        <end position="19"/>
    </location>
</feature>
<accession>A0A1J4KQ15</accession>
<dbReference type="GO" id="GO:0006457">
    <property type="term" value="P:protein folding"/>
    <property type="evidence" value="ECO:0007669"/>
    <property type="project" value="TreeGrafter"/>
</dbReference>
<dbReference type="InterPro" id="IPR051063">
    <property type="entry name" value="PDI"/>
</dbReference>
<dbReference type="Proteomes" id="UP000179807">
    <property type="component" value="Unassembled WGS sequence"/>
</dbReference>
<sequence>MLWTFFLFTLKITVDKDNAKSVIETSYHKPVFMLLYSPHCGHCLKVHPVWKELMSHYAKDKGVLVGDCDYIANRDSCTQIMQTNSFPTFGIIVRGRGKRIRPIRTLESFINETEKLRKIDFSIECMKFEDEFNDEYPAFIYSGKGDAKSICEKVKKITKIYPEVKNKIYVGQEKSDDDKLIVKLSGTTTINYEGSSSDLQSEIDFLQEYSLGPFGNWNYSDAMKSNRRIGLLVHRTHNQFRDFNEFIQKYEQSFVLCKIDNNKFKSLFGELNISSIAFVVSNKDKTKFLIIQNALNYNETSEVLDKVLNDELDSSMNIDLSTLFPQNVVRKRISVQDHVENDQDEANDESEKNPKEQGIQKIRGNGAKKFLVNEKKPKKLATKSITFILGLFVLLAAVAVFGIYFFLNKNVAKIE</sequence>
<dbReference type="Gene3D" id="3.40.30.10">
    <property type="entry name" value="Glutaredoxin"/>
    <property type="match status" value="1"/>
</dbReference>
<feature type="transmembrane region" description="Helical" evidence="2">
    <location>
        <begin position="385"/>
        <end position="407"/>
    </location>
</feature>
<evidence type="ECO:0000313" key="6">
    <source>
        <dbReference type="Proteomes" id="UP000179807"/>
    </source>
</evidence>
<dbReference type="InterPro" id="IPR036249">
    <property type="entry name" value="Thioredoxin-like_sf"/>
</dbReference>
<evidence type="ECO:0000256" key="2">
    <source>
        <dbReference type="SAM" id="Phobius"/>
    </source>
</evidence>
<comment type="caution">
    <text evidence="5">The sequence shown here is derived from an EMBL/GenBank/DDBJ whole genome shotgun (WGS) entry which is preliminary data.</text>
</comment>
<organism evidence="5 6">
    <name type="scientific">Tritrichomonas foetus</name>
    <dbReference type="NCBI Taxonomy" id="1144522"/>
    <lineage>
        <taxon>Eukaryota</taxon>
        <taxon>Metamonada</taxon>
        <taxon>Parabasalia</taxon>
        <taxon>Tritrichomonadida</taxon>
        <taxon>Tritrichomonadidae</taxon>
        <taxon>Tritrichomonas</taxon>
    </lineage>
</organism>
<keyword evidence="2" id="KW-1133">Transmembrane helix</keyword>
<evidence type="ECO:0000256" key="3">
    <source>
        <dbReference type="SAM" id="SignalP"/>
    </source>
</evidence>
<dbReference type="GeneID" id="94833999"/>
<evidence type="ECO:0000256" key="1">
    <source>
        <dbReference type="SAM" id="MobiDB-lite"/>
    </source>
</evidence>